<keyword evidence="6" id="KW-0732">Signal</keyword>
<comment type="caution">
    <text evidence="11">The sequence shown here is derived from an EMBL/GenBank/DDBJ whole genome shotgun (WGS) entry which is preliminary data.</text>
</comment>
<dbReference type="GO" id="GO:0046355">
    <property type="term" value="P:mannan catabolic process"/>
    <property type="evidence" value="ECO:0007669"/>
    <property type="project" value="UniProtKB-ARBA"/>
</dbReference>
<evidence type="ECO:0000313" key="12">
    <source>
        <dbReference type="Proteomes" id="UP000636479"/>
    </source>
</evidence>
<dbReference type="RefSeq" id="XP_037214631.1">
    <property type="nucleotide sequence ID" value="XM_037368663.1"/>
</dbReference>
<dbReference type="OrthoDB" id="406631at2759"/>
<keyword evidence="12" id="KW-1185">Reference proteome</keyword>
<dbReference type="Gene3D" id="3.20.20.80">
    <property type="entry name" value="Glycosidases"/>
    <property type="match status" value="1"/>
</dbReference>
<comment type="subcellular location">
    <subcellularLocation>
        <location evidence="2">Secreted</location>
    </subcellularLocation>
</comment>
<dbReference type="GO" id="GO:0005576">
    <property type="term" value="C:extracellular region"/>
    <property type="evidence" value="ECO:0007669"/>
    <property type="project" value="UniProtKB-SubCell"/>
</dbReference>
<dbReference type="Proteomes" id="UP000636479">
    <property type="component" value="Unassembled WGS sequence"/>
</dbReference>
<accession>A0A8H6S2W9</accession>
<dbReference type="PANTHER" id="PTHR31451">
    <property type="match status" value="1"/>
</dbReference>
<keyword evidence="7" id="KW-0378">Hydrolase</keyword>
<evidence type="ECO:0000256" key="5">
    <source>
        <dbReference type="ARBA" id="ARBA00022525"/>
    </source>
</evidence>
<feature type="region of interest" description="Disordered" evidence="9">
    <location>
        <begin position="94"/>
        <end position="121"/>
    </location>
</feature>
<evidence type="ECO:0000259" key="10">
    <source>
        <dbReference type="Pfam" id="PF26410"/>
    </source>
</evidence>
<dbReference type="Pfam" id="PF26410">
    <property type="entry name" value="GH5_mannosidase"/>
    <property type="match status" value="1"/>
</dbReference>
<evidence type="ECO:0000256" key="7">
    <source>
        <dbReference type="ARBA" id="ARBA00022801"/>
    </source>
</evidence>
<feature type="domain" description="Glycoside hydrolase family 5" evidence="10">
    <location>
        <begin position="124"/>
        <end position="428"/>
    </location>
</feature>
<organism evidence="11 12">
    <name type="scientific">Mycena indigotica</name>
    <dbReference type="NCBI Taxonomy" id="2126181"/>
    <lineage>
        <taxon>Eukaryota</taxon>
        <taxon>Fungi</taxon>
        <taxon>Dikarya</taxon>
        <taxon>Basidiomycota</taxon>
        <taxon>Agaricomycotina</taxon>
        <taxon>Agaricomycetes</taxon>
        <taxon>Agaricomycetidae</taxon>
        <taxon>Agaricales</taxon>
        <taxon>Marasmiineae</taxon>
        <taxon>Mycenaceae</taxon>
        <taxon>Mycena</taxon>
    </lineage>
</organism>
<dbReference type="EC" id="3.2.1.78" evidence="4"/>
<dbReference type="GeneID" id="59351179"/>
<dbReference type="InterPro" id="IPR045053">
    <property type="entry name" value="MAN-like"/>
</dbReference>
<dbReference type="GO" id="GO:0016985">
    <property type="term" value="F:mannan endo-1,4-beta-mannosidase activity"/>
    <property type="evidence" value="ECO:0007669"/>
    <property type="project" value="UniProtKB-EC"/>
</dbReference>
<sequence>MNNSGGRSCLRHNDSYNATRISPRNIFSVGSEPSLGAMWRAKLDWCYQCVVHWLRQEFLSVLSPACVAGSACVYQNPYYSQCLPSDQVTTTVISSTTVPPSSSRSTSTTTSRTSSASAPAQTGFVKTSGTRFTLNGSKFTVVGSNAYWPGLLGYSTADINKAFTDIANSGATTVRTWGFNEATSPNGVYFHLWNGATATVNTGANGLQVLDTVIASAKAHGIRLIIALTNNWSDFGGMDTYTAQILGSGQPHDAFYTNSAVIVRILVTLLALPELPQSSFKTYVQAIVSRYVNEPTIMAWELANEPRCGGSNTQASSSCTPTTITTWASNISAYIKSIDSNHLVALGDEGFFNQPNNSDWNYRGTMGVDFAANMKISTLDFGTFHLYPIPWGESNYGPWGQQWIIDHATVMNSTNKPVIIEEFGVTSSSTRNATYASWYSTILSSGLTGDLLWQAGSQLTNSASPDDGYAIYPTDPVYALLQQHAAQLKARA</sequence>
<comment type="similarity">
    <text evidence="3">Belongs to the glycosyl hydrolase 5 (cellulase A) family.</text>
</comment>
<evidence type="ECO:0000256" key="9">
    <source>
        <dbReference type="SAM" id="MobiDB-lite"/>
    </source>
</evidence>
<evidence type="ECO:0000256" key="3">
    <source>
        <dbReference type="ARBA" id="ARBA00005641"/>
    </source>
</evidence>
<evidence type="ECO:0000256" key="2">
    <source>
        <dbReference type="ARBA" id="ARBA00004613"/>
    </source>
</evidence>
<dbReference type="AlphaFoldDB" id="A0A8H6S2W9"/>
<evidence type="ECO:0000256" key="1">
    <source>
        <dbReference type="ARBA" id="ARBA00001678"/>
    </source>
</evidence>
<dbReference type="InterPro" id="IPR001547">
    <property type="entry name" value="Glyco_hydro_5"/>
</dbReference>
<gene>
    <name evidence="11" type="ORF">MIND_01215700</name>
</gene>
<dbReference type="SUPFAM" id="SSF51445">
    <property type="entry name" value="(Trans)glycosidases"/>
    <property type="match status" value="1"/>
</dbReference>
<protein>
    <recommendedName>
        <fullName evidence="4">mannan endo-1,4-beta-mannosidase</fullName>
        <ecNumber evidence="4">3.2.1.78</ecNumber>
    </recommendedName>
</protein>
<evidence type="ECO:0000256" key="6">
    <source>
        <dbReference type="ARBA" id="ARBA00022729"/>
    </source>
</evidence>
<proteinExistence type="inferred from homology"/>
<dbReference type="EMBL" id="JACAZF010000012">
    <property type="protein sequence ID" value="KAF7291904.1"/>
    <property type="molecule type" value="Genomic_DNA"/>
</dbReference>
<keyword evidence="5" id="KW-0964">Secreted</keyword>
<reference evidence="11" key="1">
    <citation type="submission" date="2020-05" db="EMBL/GenBank/DDBJ databases">
        <title>Mycena genomes resolve the evolution of fungal bioluminescence.</title>
        <authorList>
            <person name="Tsai I.J."/>
        </authorList>
    </citation>
    <scope>NUCLEOTIDE SEQUENCE</scope>
    <source>
        <strain evidence="11">171206Taipei</strain>
    </source>
</reference>
<dbReference type="PANTHER" id="PTHR31451:SF39">
    <property type="entry name" value="MANNAN ENDO-1,4-BETA-MANNOSIDASE 1"/>
    <property type="match status" value="1"/>
</dbReference>
<evidence type="ECO:0000256" key="4">
    <source>
        <dbReference type="ARBA" id="ARBA00012706"/>
    </source>
</evidence>
<name>A0A8H6S2W9_9AGAR</name>
<comment type="catalytic activity">
    <reaction evidence="1">
        <text>Random hydrolysis of (1-&gt;4)-beta-D-mannosidic linkages in mannans, galactomannans and glucomannans.</text>
        <dbReference type="EC" id="3.2.1.78"/>
    </reaction>
</comment>
<evidence type="ECO:0000313" key="11">
    <source>
        <dbReference type="EMBL" id="KAF7291904.1"/>
    </source>
</evidence>
<keyword evidence="8" id="KW-0326">Glycosidase</keyword>
<dbReference type="InterPro" id="IPR017853">
    <property type="entry name" value="GH"/>
</dbReference>
<evidence type="ECO:0000256" key="8">
    <source>
        <dbReference type="ARBA" id="ARBA00023295"/>
    </source>
</evidence>